<sequence>MIWLSSKNIKTTRPTKKLLKGLLGTFPILKKLSTHDYNLKLPSKCKSIHPFFHTSHLEPVKKSTIANPHEEPPPLSVIEEEQEWEVSQILDSKIKRGKLLVLGGMERLQSRPRKMHLGTNSKPQGF</sequence>
<reference evidence="2" key="1">
    <citation type="submission" date="2021-03" db="EMBL/GenBank/DDBJ databases">
        <title>Draft genome sequence of rust myrtle Austropuccinia psidii MF-1, a brazilian biotype.</title>
        <authorList>
            <person name="Quecine M.C."/>
            <person name="Pachon D.M.R."/>
            <person name="Bonatelli M.L."/>
            <person name="Correr F.H."/>
            <person name="Franceschini L.M."/>
            <person name="Leite T.F."/>
            <person name="Margarido G.R.A."/>
            <person name="Almeida C.A."/>
            <person name="Ferrarezi J.A."/>
            <person name="Labate C.A."/>
        </authorList>
    </citation>
    <scope>NUCLEOTIDE SEQUENCE</scope>
    <source>
        <strain evidence="2">MF-1</strain>
    </source>
</reference>
<evidence type="ECO:0000259" key="1">
    <source>
        <dbReference type="Pfam" id="PF24626"/>
    </source>
</evidence>
<dbReference type="Proteomes" id="UP000765509">
    <property type="component" value="Unassembled WGS sequence"/>
</dbReference>
<dbReference type="AlphaFoldDB" id="A0A9Q3IIH5"/>
<accession>A0A9Q3IIH5</accession>
<dbReference type="SUPFAM" id="SSF54160">
    <property type="entry name" value="Chromo domain-like"/>
    <property type="match status" value="1"/>
</dbReference>
<proteinExistence type="predicted"/>
<dbReference type="EMBL" id="AVOT02047424">
    <property type="protein sequence ID" value="MBW0542723.1"/>
    <property type="molecule type" value="Genomic_DNA"/>
</dbReference>
<gene>
    <name evidence="2" type="ORF">O181_082438</name>
</gene>
<keyword evidence="3" id="KW-1185">Reference proteome</keyword>
<dbReference type="Pfam" id="PF24626">
    <property type="entry name" value="SH3_Tf2-1"/>
    <property type="match status" value="1"/>
</dbReference>
<dbReference type="InterPro" id="IPR016197">
    <property type="entry name" value="Chromo-like_dom_sf"/>
</dbReference>
<evidence type="ECO:0000313" key="3">
    <source>
        <dbReference type="Proteomes" id="UP000765509"/>
    </source>
</evidence>
<comment type="caution">
    <text evidence="2">The sequence shown here is derived from an EMBL/GenBank/DDBJ whole genome shotgun (WGS) entry which is preliminary data.</text>
</comment>
<evidence type="ECO:0000313" key="2">
    <source>
        <dbReference type="EMBL" id="MBW0542723.1"/>
    </source>
</evidence>
<organism evidence="2 3">
    <name type="scientific">Austropuccinia psidii MF-1</name>
    <dbReference type="NCBI Taxonomy" id="1389203"/>
    <lineage>
        <taxon>Eukaryota</taxon>
        <taxon>Fungi</taxon>
        <taxon>Dikarya</taxon>
        <taxon>Basidiomycota</taxon>
        <taxon>Pucciniomycotina</taxon>
        <taxon>Pucciniomycetes</taxon>
        <taxon>Pucciniales</taxon>
        <taxon>Sphaerophragmiaceae</taxon>
        <taxon>Austropuccinia</taxon>
    </lineage>
</organism>
<dbReference type="InterPro" id="IPR056924">
    <property type="entry name" value="SH3_Tf2-1"/>
</dbReference>
<protein>
    <recommendedName>
        <fullName evidence="1">Tf2-1-like SH3-like domain-containing protein</fullName>
    </recommendedName>
</protein>
<feature type="domain" description="Tf2-1-like SH3-like" evidence="1">
    <location>
        <begin position="1"/>
        <end position="60"/>
    </location>
</feature>
<name>A0A9Q3IIH5_9BASI</name>